<proteinExistence type="inferred from homology"/>
<protein>
    <submittedName>
        <fullName evidence="4">Alpha-catulin-like protein</fullName>
    </submittedName>
</protein>
<dbReference type="EMBL" id="NCKU01003697">
    <property type="protein sequence ID" value="RWS07064.1"/>
    <property type="molecule type" value="Genomic_DNA"/>
</dbReference>
<dbReference type="Gene3D" id="1.20.120.230">
    <property type="entry name" value="Alpha-catenin/vinculin-like"/>
    <property type="match status" value="2"/>
</dbReference>
<dbReference type="GO" id="GO:0071944">
    <property type="term" value="C:cell periphery"/>
    <property type="evidence" value="ECO:0007669"/>
    <property type="project" value="UniProtKB-ARBA"/>
</dbReference>
<accession>A0A443QVL7</accession>
<dbReference type="Proteomes" id="UP000285301">
    <property type="component" value="Unassembled WGS sequence"/>
</dbReference>
<dbReference type="SUPFAM" id="SSF47220">
    <property type="entry name" value="alpha-catenin/vinculin-like"/>
    <property type="match status" value="1"/>
</dbReference>
<sequence>IATLVNTREKPIKTEKQLRAIQRVGQAVNLAVERFAAVGEAMADDNPEIRMEMYDACKDARAAGAMIEQMCDIGSDFESGQLQTYADRSGMVRAARALVPTVTRILLLADTVVVKQLLTAKERVSISLNRLENVANFTEFVKAFSQFGSEMVELAHLTGDRQNDLKNERRRAQMAGARQILERSTMMLLTSAKAGLRHPDCETARENRDAVFTQMRRAMNLIHFVVKDGVIPELAAAAASVDSHYSRRNHRPGNFSLYHAGISNRISQVDWRVQDYDQCLTAHNAIKRFE</sequence>
<dbReference type="PANTHER" id="PTHR46342">
    <property type="entry name" value="ALPHA-CATULIN"/>
    <property type="match status" value="1"/>
</dbReference>
<keyword evidence="3" id="KW-0963">Cytoplasm</keyword>
<evidence type="ECO:0000256" key="1">
    <source>
        <dbReference type="ARBA" id="ARBA00004496"/>
    </source>
</evidence>
<evidence type="ECO:0000313" key="5">
    <source>
        <dbReference type="Proteomes" id="UP000285301"/>
    </source>
</evidence>
<feature type="non-terminal residue" evidence="4">
    <location>
        <position position="290"/>
    </location>
</feature>
<keyword evidence="5" id="KW-1185">Reference proteome</keyword>
<evidence type="ECO:0000313" key="4">
    <source>
        <dbReference type="EMBL" id="RWS07064.1"/>
    </source>
</evidence>
<dbReference type="GO" id="GO:0007155">
    <property type="term" value="P:cell adhesion"/>
    <property type="evidence" value="ECO:0007669"/>
    <property type="project" value="InterPro"/>
</dbReference>
<dbReference type="InterPro" id="IPR036723">
    <property type="entry name" value="Alpha-catenin/vinculin-like_sf"/>
</dbReference>
<dbReference type="STRING" id="1965070.A0A443QVL7"/>
<organism evidence="4 5">
    <name type="scientific">Dinothrombium tinctorium</name>
    <dbReference type="NCBI Taxonomy" id="1965070"/>
    <lineage>
        <taxon>Eukaryota</taxon>
        <taxon>Metazoa</taxon>
        <taxon>Ecdysozoa</taxon>
        <taxon>Arthropoda</taxon>
        <taxon>Chelicerata</taxon>
        <taxon>Arachnida</taxon>
        <taxon>Acari</taxon>
        <taxon>Acariformes</taxon>
        <taxon>Trombidiformes</taxon>
        <taxon>Prostigmata</taxon>
        <taxon>Anystina</taxon>
        <taxon>Parasitengona</taxon>
        <taxon>Trombidioidea</taxon>
        <taxon>Trombidiidae</taxon>
        <taxon>Dinothrombium</taxon>
    </lineage>
</organism>
<dbReference type="GO" id="GO:0005737">
    <property type="term" value="C:cytoplasm"/>
    <property type="evidence" value="ECO:0007669"/>
    <property type="project" value="UniProtKB-SubCell"/>
</dbReference>
<dbReference type="AlphaFoldDB" id="A0A443QVL7"/>
<dbReference type="OrthoDB" id="9933814at2759"/>
<dbReference type="GO" id="GO:0051015">
    <property type="term" value="F:actin filament binding"/>
    <property type="evidence" value="ECO:0007669"/>
    <property type="project" value="InterPro"/>
</dbReference>
<dbReference type="PANTHER" id="PTHR46342:SF1">
    <property type="entry name" value="ALPHA-CATULIN"/>
    <property type="match status" value="1"/>
</dbReference>
<gene>
    <name evidence="4" type="ORF">B4U79_07343</name>
</gene>
<comment type="caution">
    <text evidence="4">The sequence shown here is derived from an EMBL/GenBank/DDBJ whole genome shotgun (WGS) entry which is preliminary data.</text>
</comment>
<evidence type="ECO:0000256" key="3">
    <source>
        <dbReference type="ARBA" id="ARBA00022490"/>
    </source>
</evidence>
<comment type="subcellular location">
    <subcellularLocation>
        <location evidence="1">Cytoplasm</location>
    </subcellularLocation>
</comment>
<comment type="similarity">
    <text evidence="2">Belongs to the vinculin/alpha-catenin family.</text>
</comment>
<reference evidence="4 5" key="1">
    <citation type="journal article" date="2018" name="Gigascience">
        <title>Genomes of trombidid mites reveal novel predicted allergens and laterally-transferred genes associated with secondary metabolism.</title>
        <authorList>
            <person name="Dong X."/>
            <person name="Chaisiri K."/>
            <person name="Xia D."/>
            <person name="Armstrong S.D."/>
            <person name="Fang Y."/>
            <person name="Donnelly M.J."/>
            <person name="Kadowaki T."/>
            <person name="McGarry J.W."/>
            <person name="Darby A.C."/>
            <person name="Makepeace B.L."/>
        </authorList>
    </citation>
    <scope>NUCLEOTIDE SEQUENCE [LARGE SCALE GENOMIC DNA]</scope>
    <source>
        <strain evidence="4">UoL-WK</strain>
    </source>
</reference>
<name>A0A443QVL7_9ACAR</name>
<evidence type="ECO:0000256" key="2">
    <source>
        <dbReference type="ARBA" id="ARBA00008376"/>
    </source>
</evidence>
<dbReference type="InterPro" id="IPR006077">
    <property type="entry name" value="Vinculin/catenin"/>
</dbReference>
<dbReference type="Pfam" id="PF01044">
    <property type="entry name" value="Vinculin"/>
    <property type="match status" value="1"/>
</dbReference>
<dbReference type="InterPro" id="IPR030045">
    <property type="entry name" value="CTNNAL1"/>
</dbReference>
<feature type="non-terminal residue" evidence="4">
    <location>
        <position position="1"/>
    </location>
</feature>
<dbReference type="GO" id="GO:0007266">
    <property type="term" value="P:Rho protein signal transduction"/>
    <property type="evidence" value="ECO:0007669"/>
    <property type="project" value="InterPro"/>
</dbReference>